<feature type="transmembrane region" description="Helical" evidence="6">
    <location>
        <begin position="88"/>
        <end position="109"/>
    </location>
</feature>
<evidence type="ECO:0000256" key="6">
    <source>
        <dbReference type="SAM" id="Phobius"/>
    </source>
</evidence>
<dbReference type="SUPFAM" id="SSF81321">
    <property type="entry name" value="Family A G protein-coupled receptor-like"/>
    <property type="match status" value="1"/>
</dbReference>
<organism evidence="8">
    <name type="scientific">Lygus hesperus</name>
    <name type="common">Western plant bug</name>
    <dbReference type="NCBI Taxonomy" id="30085"/>
    <lineage>
        <taxon>Eukaryota</taxon>
        <taxon>Metazoa</taxon>
        <taxon>Ecdysozoa</taxon>
        <taxon>Arthropoda</taxon>
        <taxon>Hexapoda</taxon>
        <taxon>Insecta</taxon>
        <taxon>Pterygota</taxon>
        <taxon>Neoptera</taxon>
        <taxon>Paraneoptera</taxon>
        <taxon>Hemiptera</taxon>
        <taxon>Heteroptera</taxon>
        <taxon>Panheteroptera</taxon>
        <taxon>Cimicomorpha</taxon>
        <taxon>Miridae</taxon>
        <taxon>Mirini</taxon>
        <taxon>Lygus</taxon>
    </lineage>
</organism>
<dbReference type="InterPro" id="IPR052954">
    <property type="entry name" value="GPCR-Ligand_Int"/>
</dbReference>
<dbReference type="Gene3D" id="1.20.1070.10">
    <property type="entry name" value="Rhodopsin 7-helix transmembrane proteins"/>
    <property type="match status" value="1"/>
</dbReference>
<evidence type="ECO:0000256" key="4">
    <source>
        <dbReference type="ARBA" id="ARBA00022989"/>
    </source>
</evidence>
<comment type="subcellular location">
    <subcellularLocation>
        <location evidence="1">Membrane</location>
    </subcellularLocation>
</comment>
<dbReference type="GO" id="GO:0004930">
    <property type="term" value="F:G protein-coupled receptor activity"/>
    <property type="evidence" value="ECO:0007669"/>
    <property type="project" value="InterPro"/>
</dbReference>
<dbReference type="PANTHER" id="PTHR46641">
    <property type="entry name" value="FMRFAMIDE RECEPTOR-RELATED"/>
    <property type="match status" value="1"/>
</dbReference>
<keyword evidence="3 6" id="KW-0812">Transmembrane</keyword>
<dbReference type="Pfam" id="PF00001">
    <property type="entry name" value="7tm_1"/>
    <property type="match status" value="1"/>
</dbReference>
<dbReference type="InterPro" id="IPR000276">
    <property type="entry name" value="GPCR_Rhodpsn"/>
</dbReference>
<accession>A0A0A9XAX1</accession>
<evidence type="ECO:0000313" key="8">
    <source>
        <dbReference type="EMBL" id="JAG17882.1"/>
    </source>
</evidence>
<protein>
    <submittedName>
        <fullName evidence="8">FMRFamide receptor</fullName>
    </submittedName>
</protein>
<name>A0A0A9XAX1_LYGHE</name>
<keyword evidence="8" id="KW-0675">Receptor</keyword>
<dbReference type="EMBL" id="GBHO01025722">
    <property type="protein sequence ID" value="JAG17882.1"/>
    <property type="molecule type" value="Transcribed_RNA"/>
</dbReference>
<dbReference type="PROSITE" id="PS50262">
    <property type="entry name" value="G_PROTEIN_RECEP_F1_2"/>
    <property type="match status" value="1"/>
</dbReference>
<dbReference type="PANTHER" id="PTHR46641:SF2">
    <property type="entry name" value="FMRFAMIDE RECEPTOR"/>
    <property type="match status" value="1"/>
</dbReference>
<reference evidence="8" key="2">
    <citation type="submission" date="2014-07" db="EMBL/GenBank/DDBJ databases">
        <authorList>
            <person name="Hull J."/>
        </authorList>
    </citation>
    <scope>NUCLEOTIDE SEQUENCE</scope>
</reference>
<comment type="similarity">
    <text evidence="2">Belongs to the G-protein coupled receptor 1 family.</text>
</comment>
<reference evidence="8" key="1">
    <citation type="journal article" date="2014" name="PLoS ONE">
        <title>Transcriptome-Based Identification of ABC Transporters in the Western Tarnished Plant Bug Lygus hesperus.</title>
        <authorList>
            <person name="Hull J.J."/>
            <person name="Chaney K."/>
            <person name="Geib S.M."/>
            <person name="Fabrick J.A."/>
            <person name="Brent C.S."/>
            <person name="Walsh D."/>
            <person name="Lavine L.C."/>
        </authorList>
    </citation>
    <scope>NUCLEOTIDE SEQUENCE</scope>
</reference>
<dbReference type="InterPro" id="IPR017452">
    <property type="entry name" value="GPCR_Rhodpsn_7TM"/>
</dbReference>
<dbReference type="GO" id="GO:0016020">
    <property type="term" value="C:membrane"/>
    <property type="evidence" value="ECO:0007669"/>
    <property type="project" value="UniProtKB-SubCell"/>
</dbReference>
<feature type="non-terminal residue" evidence="8">
    <location>
        <position position="1"/>
    </location>
</feature>
<sequence length="160" mass="19030">LAITVERYIAVCYPLRYKKISYSLTLKTTATITLFFIVYNLPRFWHREFYSVMFFGIRTFNILNVLDVSENNRPPPFMIYYMVWLDTFIVYLVPLAAITICNTTIFIKLKTATRERRRMAHQQTSTDLQKKENRLTKMLIYVVFEFLICSSINGYLCLTN</sequence>
<feature type="transmembrane region" description="Helical" evidence="6">
    <location>
        <begin position="20"/>
        <end position="42"/>
    </location>
</feature>
<keyword evidence="5 6" id="KW-0472">Membrane</keyword>
<proteinExistence type="inferred from homology"/>
<evidence type="ECO:0000259" key="7">
    <source>
        <dbReference type="PROSITE" id="PS50262"/>
    </source>
</evidence>
<evidence type="ECO:0000256" key="5">
    <source>
        <dbReference type="ARBA" id="ARBA00023136"/>
    </source>
</evidence>
<evidence type="ECO:0000256" key="1">
    <source>
        <dbReference type="ARBA" id="ARBA00004370"/>
    </source>
</evidence>
<dbReference type="AlphaFoldDB" id="A0A0A9XAX1"/>
<gene>
    <name evidence="8" type="primary">FR_6</name>
    <name evidence="8" type="ORF">CM83_3268</name>
</gene>
<evidence type="ECO:0000256" key="3">
    <source>
        <dbReference type="ARBA" id="ARBA00022692"/>
    </source>
</evidence>
<feature type="transmembrane region" description="Helical" evidence="6">
    <location>
        <begin position="138"/>
        <end position="156"/>
    </location>
</feature>
<keyword evidence="4 6" id="KW-1133">Transmembrane helix</keyword>
<feature type="domain" description="G-protein coupled receptors family 1 profile" evidence="7">
    <location>
        <begin position="1"/>
        <end position="160"/>
    </location>
</feature>
<evidence type="ECO:0000256" key="2">
    <source>
        <dbReference type="ARBA" id="ARBA00010663"/>
    </source>
</evidence>
<feature type="non-terminal residue" evidence="8">
    <location>
        <position position="160"/>
    </location>
</feature>